<sequence>MSEPKAISFRCFCFECQAEDGEKKPAKTIPKAASPAFDQEEENFDKPAARRLAGTLERLLFGA</sequence>
<evidence type="ECO:0000313" key="2">
    <source>
        <dbReference type="Proteomes" id="UP000026941"/>
    </source>
</evidence>
<dbReference type="Proteomes" id="UP000026941">
    <property type="component" value="Unassembled WGS sequence"/>
</dbReference>
<protein>
    <submittedName>
        <fullName evidence="1">Uncharacterized protein</fullName>
    </submittedName>
</protein>
<reference evidence="1 2" key="1">
    <citation type="submission" date="2014-05" db="EMBL/GenBank/DDBJ databases">
        <title>Whole genome shotgun sequence of Rhizobium rhizogenes NBRC 13257.</title>
        <authorList>
            <person name="Katano-Makiyama Y."/>
            <person name="Hosoyama A."/>
            <person name="Hashimoto M."/>
            <person name="Hosoyama Y."/>
            <person name="Noguchi M."/>
            <person name="Tsuchikane K."/>
            <person name="Kimura A."/>
            <person name="Ohji S."/>
            <person name="Ichikawa N."/>
            <person name="Yamazoe A."/>
            <person name="Fujita N."/>
        </authorList>
    </citation>
    <scope>NUCLEOTIDE SEQUENCE [LARGE SCALE GENOMIC DNA]</scope>
    <source>
        <strain evidence="1 2">NBRC 13257</strain>
    </source>
</reference>
<dbReference type="EMBL" id="BAYX01000001">
    <property type="protein sequence ID" value="GAJ91012.1"/>
    <property type="molecule type" value="Genomic_DNA"/>
</dbReference>
<name>A0AA87Q3U2_RHIRH</name>
<dbReference type="RefSeq" id="WP_042469814.1">
    <property type="nucleotide sequence ID" value="NZ_BAYX01000001.1"/>
</dbReference>
<organism evidence="1 2">
    <name type="scientific">Rhizobium rhizogenes NBRC 13257</name>
    <dbReference type="NCBI Taxonomy" id="1220581"/>
    <lineage>
        <taxon>Bacteria</taxon>
        <taxon>Pseudomonadati</taxon>
        <taxon>Pseudomonadota</taxon>
        <taxon>Alphaproteobacteria</taxon>
        <taxon>Hyphomicrobiales</taxon>
        <taxon>Rhizobiaceae</taxon>
        <taxon>Rhizobium/Agrobacterium group</taxon>
        <taxon>Rhizobium</taxon>
    </lineage>
</organism>
<accession>A0AA87Q3U2</accession>
<evidence type="ECO:0000313" key="1">
    <source>
        <dbReference type="EMBL" id="GAJ91012.1"/>
    </source>
</evidence>
<proteinExistence type="predicted"/>
<gene>
    <name evidence="1" type="ORF">RRH01S_01_04810</name>
</gene>
<dbReference type="AlphaFoldDB" id="A0AA87Q3U2"/>
<comment type="caution">
    <text evidence="1">The sequence shown here is derived from an EMBL/GenBank/DDBJ whole genome shotgun (WGS) entry which is preliminary data.</text>
</comment>